<sequence length="308" mass="32819">MNMFKRFFLVGLTALAAAVSAAPAPSAATDIQILQFALTLEHIENTFYNTALAKFTAKDFENAGYPDWVRSRFVQIAGHEATHVKYLTETLGSNAVPFCEYDFGTSLDDPTAFAKMSRVFETVGTSAYLGGASLLQNKAYLTAAASILGVEISQAGWVSSSVLKVQPWSGPFNIPLAASAAFSLAQPFIKSCPPGYPQLPVKELPSLTLSNAQPALGDTINLSFPNADFNNGTQYYAAWLDGLTVQYTDINANGGSTKVPNNLQGIVYVAIVSSKETPSDDNLVSGLALIAYDFDSRANNTVSGSPVQ</sequence>
<dbReference type="PANTHER" id="PTHR31694:SF26">
    <property type="entry name" value="OS05G0151100 PROTEIN"/>
    <property type="match status" value="1"/>
</dbReference>
<evidence type="ECO:0000313" key="3">
    <source>
        <dbReference type="Proteomes" id="UP000053319"/>
    </source>
</evidence>
<gene>
    <name evidence="2" type="ORF">DICSQDRAFT_130479</name>
</gene>
<keyword evidence="1" id="KW-0732">Signal</keyword>
<feature type="signal peptide" evidence="1">
    <location>
        <begin position="1"/>
        <end position="21"/>
    </location>
</feature>
<dbReference type="GeneID" id="18834638"/>
<dbReference type="RefSeq" id="XP_007371506.1">
    <property type="nucleotide sequence ID" value="XM_007371444.1"/>
</dbReference>
<evidence type="ECO:0000256" key="1">
    <source>
        <dbReference type="SAM" id="SignalP"/>
    </source>
</evidence>
<reference evidence="2 3" key="1">
    <citation type="journal article" date="2012" name="Science">
        <title>The Paleozoic origin of enzymatic lignin decomposition reconstructed from 31 fungal genomes.</title>
        <authorList>
            <person name="Floudas D."/>
            <person name="Binder M."/>
            <person name="Riley R."/>
            <person name="Barry K."/>
            <person name="Blanchette R.A."/>
            <person name="Henrissat B."/>
            <person name="Martinez A.T."/>
            <person name="Otillar R."/>
            <person name="Spatafora J.W."/>
            <person name="Yadav J.S."/>
            <person name="Aerts A."/>
            <person name="Benoit I."/>
            <person name="Boyd A."/>
            <person name="Carlson A."/>
            <person name="Copeland A."/>
            <person name="Coutinho P.M."/>
            <person name="de Vries R.P."/>
            <person name="Ferreira P."/>
            <person name="Findley K."/>
            <person name="Foster B."/>
            <person name="Gaskell J."/>
            <person name="Glotzer D."/>
            <person name="Gorecki P."/>
            <person name="Heitman J."/>
            <person name="Hesse C."/>
            <person name="Hori C."/>
            <person name="Igarashi K."/>
            <person name="Jurgens J.A."/>
            <person name="Kallen N."/>
            <person name="Kersten P."/>
            <person name="Kohler A."/>
            <person name="Kuees U."/>
            <person name="Kumar T.K.A."/>
            <person name="Kuo A."/>
            <person name="LaButti K."/>
            <person name="Larrondo L.F."/>
            <person name="Lindquist E."/>
            <person name="Ling A."/>
            <person name="Lombard V."/>
            <person name="Lucas S."/>
            <person name="Lundell T."/>
            <person name="Martin R."/>
            <person name="McLaughlin D.J."/>
            <person name="Morgenstern I."/>
            <person name="Morin E."/>
            <person name="Murat C."/>
            <person name="Nagy L.G."/>
            <person name="Nolan M."/>
            <person name="Ohm R.A."/>
            <person name="Patyshakuliyeva A."/>
            <person name="Rokas A."/>
            <person name="Ruiz-Duenas F.J."/>
            <person name="Sabat G."/>
            <person name="Salamov A."/>
            <person name="Samejima M."/>
            <person name="Schmutz J."/>
            <person name="Slot J.C."/>
            <person name="St John F."/>
            <person name="Stenlid J."/>
            <person name="Sun H."/>
            <person name="Sun S."/>
            <person name="Syed K."/>
            <person name="Tsang A."/>
            <person name="Wiebenga A."/>
            <person name="Young D."/>
            <person name="Pisabarro A."/>
            <person name="Eastwood D.C."/>
            <person name="Martin F."/>
            <person name="Cullen D."/>
            <person name="Grigoriev I.V."/>
            <person name="Hibbett D.S."/>
        </authorList>
    </citation>
    <scope>NUCLEOTIDE SEQUENCE [LARGE SCALE GENOMIC DNA]</scope>
    <source>
        <strain evidence="2 3">LYAD-421 SS1</strain>
    </source>
</reference>
<feature type="chain" id="PRO_5004455567" description="Ferritin-like domain-containing protein" evidence="1">
    <location>
        <begin position="22"/>
        <end position="308"/>
    </location>
</feature>
<dbReference type="PANTHER" id="PTHR31694">
    <property type="entry name" value="DESICCATION-LIKE PROTEIN"/>
    <property type="match status" value="1"/>
</dbReference>
<dbReference type="Proteomes" id="UP000053319">
    <property type="component" value="Unassembled WGS sequence"/>
</dbReference>
<name>R7SJ67_DICSQ</name>
<accession>R7SJ67</accession>
<dbReference type="HOGENOM" id="CLU_029630_0_0_1"/>
<evidence type="ECO:0008006" key="4">
    <source>
        <dbReference type="Google" id="ProtNLM"/>
    </source>
</evidence>
<dbReference type="Pfam" id="PF13668">
    <property type="entry name" value="Ferritin_2"/>
    <property type="match status" value="1"/>
</dbReference>
<dbReference type="KEGG" id="dsq:DICSQDRAFT_130479"/>
<organism evidence="2 3">
    <name type="scientific">Dichomitus squalens (strain LYAD-421)</name>
    <name type="common">Western red white-rot fungus</name>
    <dbReference type="NCBI Taxonomy" id="732165"/>
    <lineage>
        <taxon>Eukaryota</taxon>
        <taxon>Fungi</taxon>
        <taxon>Dikarya</taxon>
        <taxon>Basidiomycota</taxon>
        <taxon>Agaricomycotina</taxon>
        <taxon>Agaricomycetes</taxon>
        <taxon>Polyporales</taxon>
        <taxon>Polyporaceae</taxon>
        <taxon>Dichomitus</taxon>
    </lineage>
</organism>
<dbReference type="AlphaFoldDB" id="R7SJ67"/>
<protein>
    <recommendedName>
        <fullName evidence="4">Ferritin-like domain-containing protein</fullName>
    </recommendedName>
</protein>
<proteinExistence type="predicted"/>
<dbReference type="EMBL" id="JH719501">
    <property type="protein sequence ID" value="EJF55755.1"/>
    <property type="molecule type" value="Genomic_DNA"/>
</dbReference>
<dbReference type="InterPro" id="IPR009078">
    <property type="entry name" value="Ferritin-like_SF"/>
</dbReference>
<dbReference type="SUPFAM" id="SSF47240">
    <property type="entry name" value="Ferritin-like"/>
    <property type="match status" value="1"/>
</dbReference>
<dbReference type="OrthoDB" id="1001765at2759"/>
<dbReference type="InterPro" id="IPR052965">
    <property type="entry name" value="Pigment-catalase-like"/>
</dbReference>
<dbReference type="OMA" id="AVKPCEY"/>
<evidence type="ECO:0000313" key="2">
    <source>
        <dbReference type="EMBL" id="EJF55755.1"/>
    </source>
</evidence>